<organism evidence="3 4">
    <name type="scientific">Natrinema zhouii</name>
    <dbReference type="NCBI Taxonomy" id="1710539"/>
    <lineage>
        <taxon>Archaea</taxon>
        <taxon>Methanobacteriati</taxon>
        <taxon>Methanobacteriota</taxon>
        <taxon>Stenosarchaea group</taxon>
        <taxon>Halobacteria</taxon>
        <taxon>Halobacteriales</taxon>
        <taxon>Natrialbaceae</taxon>
        <taxon>Natrinema</taxon>
    </lineage>
</organism>
<dbReference type="PROSITE" id="PS50850">
    <property type="entry name" value="MFS"/>
    <property type="match status" value="1"/>
</dbReference>
<feature type="transmembrane region" description="Helical" evidence="1">
    <location>
        <begin position="32"/>
        <end position="57"/>
    </location>
</feature>
<dbReference type="Gene3D" id="1.20.1250.20">
    <property type="entry name" value="MFS general substrate transporter like domains"/>
    <property type="match status" value="1"/>
</dbReference>
<dbReference type="OrthoDB" id="359492at2157"/>
<feature type="domain" description="Major facilitator superfamily (MFS) profile" evidence="2">
    <location>
        <begin position="30"/>
        <end position="428"/>
    </location>
</feature>
<feature type="transmembrane region" description="Helical" evidence="1">
    <location>
        <begin position="405"/>
        <end position="427"/>
    </location>
</feature>
<feature type="transmembrane region" description="Helical" evidence="1">
    <location>
        <begin position="316"/>
        <end position="334"/>
    </location>
</feature>
<feature type="transmembrane region" description="Helical" evidence="1">
    <location>
        <begin position="251"/>
        <end position="273"/>
    </location>
</feature>
<keyword evidence="1" id="KW-1133">Transmembrane helix</keyword>
<feature type="transmembrane region" description="Helical" evidence="1">
    <location>
        <begin position="340"/>
        <end position="361"/>
    </location>
</feature>
<dbReference type="EMBL" id="CP059154">
    <property type="protein sequence ID" value="QLK25292.1"/>
    <property type="molecule type" value="Genomic_DNA"/>
</dbReference>
<name>A0A7D6CMU6_9EURY</name>
<dbReference type="InterPro" id="IPR050327">
    <property type="entry name" value="Proton-linked_MCT"/>
</dbReference>
<dbReference type="PANTHER" id="PTHR11360:SF284">
    <property type="entry name" value="EG:103B4.3 PROTEIN-RELATED"/>
    <property type="match status" value="1"/>
</dbReference>
<dbReference type="CDD" id="cd17355">
    <property type="entry name" value="MFS_YcxA_like"/>
    <property type="match status" value="1"/>
</dbReference>
<evidence type="ECO:0000313" key="4">
    <source>
        <dbReference type="Proteomes" id="UP000510869"/>
    </source>
</evidence>
<feature type="transmembrane region" description="Helical" evidence="1">
    <location>
        <begin position="187"/>
        <end position="209"/>
    </location>
</feature>
<accession>A0A7D6CMU6</accession>
<dbReference type="InterPro" id="IPR011701">
    <property type="entry name" value="MFS"/>
</dbReference>
<dbReference type="RefSeq" id="WP_180840482.1">
    <property type="nucleotide sequence ID" value="NZ_CP059154.1"/>
</dbReference>
<keyword evidence="1" id="KW-0812">Transmembrane</keyword>
<evidence type="ECO:0000256" key="1">
    <source>
        <dbReference type="SAM" id="Phobius"/>
    </source>
</evidence>
<feature type="transmembrane region" description="Helical" evidence="1">
    <location>
        <begin position="285"/>
        <end position="304"/>
    </location>
</feature>
<protein>
    <submittedName>
        <fullName evidence="3">MFS transporter</fullName>
    </submittedName>
</protein>
<reference evidence="3 4" key="1">
    <citation type="submission" date="2020-07" db="EMBL/GenBank/DDBJ databases">
        <title>Natrinema (YPL30) sp. nov. and Haloterrigena xxxxxx (YPL8) sp. nov., isolated from a salt mine.</title>
        <authorList>
            <person name="Cui H."/>
        </authorList>
    </citation>
    <scope>NUCLEOTIDE SEQUENCE [LARGE SCALE GENOMIC DNA]</scope>
    <source>
        <strain evidence="3 4">YPL13</strain>
    </source>
</reference>
<feature type="transmembrane region" description="Helical" evidence="1">
    <location>
        <begin position="99"/>
        <end position="115"/>
    </location>
</feature>
<proteinExistence type="predicted"/>
<dbReference type="Proteomes" id="UP000510869">
    <property type="component" value="Chromosome"/>
</dbReference>
<feature type="transmembrane region" description="Helical" evidence="1">
    <location>
        <begin position="69"/>
        <end position="92"/>
    </location>
</feature>
<gene>
    <name evidence="3" type="ORF">HYG81_14520</name>
</gene>
<keyword evidence="1" id="KW-0472">Membrane</keyword>
<feature type="transmembrane region" description="Helical" evidence="1">
    <location>
        <begin position="121"/>
        <end position="145"/>
    </location>
</feature>
<dbReference type="SUPFAM" id="SSF103473">
    <property type="entry name" value="MFS general substrate transporter"/>
    <property type="match status" value="1"/>
</dbReference>
<dbReference type="Pfam" id="PF07690">
    <property type="entry name" value="MFS_1"/>
    <property type="match status" value="1"/>
</dbReference>
<dbReference type="GO" id="GO:0022857">
    <property type="term" value="F:transmembrane transporter activity"/>
    <property type="evidence" value="ECO:0007669"/>
    <property type="project" value="InterPro"/>
</dbReference>
<sequence>MRPNGGSDRSSDTAGIVDGTEPTVDRRVYRGWYVVAGGFVGAFVVFGLSYAFGVFLGPMQRDFEISRSAVSFVFSLQTVVIYLSAAVLGVLADRFGVRRLLAFGAATLAIGGVWTSQTDSYAGLLFAYGVLTAIGLGVIYVVSYATVPRWFQRRRGLATGIATAGLGIGMVAMSPAASALIDVLQWRYAFLALVVAATVAVALVTPLFADDPASSETDPGDEFPDGVPDRDPPEWEAYRRELVDVAISRQFLLVMTGWVFVYATLYAVLVHIVPHTGDIGLGEETGAVALATIGGTTAVARIGIGGLADRFGRVRTFVACSGVMGAATLSLPLIGSPIGLYGFAVVFGIAYGGNGALLSPLTVDLFGTANPNAIFGLVSVSFAVSGLLAPWAAGLTYDLAGTYTPAFVGAGIAGLLGAGLLAIAGAAT</sequence>
<feature type="transmembrane region" description="Helical" evidence="1">
    <location>
        <begin position="157"/>
        <end position="181"/>
    </location>
</feature>
<evidence type="ECO:0000313" key="3">
    <source>
        <dbReference type="EMBL" id="QLK25292.1"/>
    </source>
</evidence>
<feature type="transmembrane region" description="Helical" evidence="1">
    <location>
        <begin position="373"/>
        <end position="393"/>
    </location>
</feature>
<dbReference type="InterPro" id="IPR036259">
    <property type="entry name" value="MFS_trans_sf"/>
</dbReference>
<dbReference type="GeneID" id="56144443"/>
<dbReference type="InterPro" id="IPR020846">
    <property type="entry name" value="MFS_dom"/>
</dbReference>
<evidence type="ECO:0000259" key="2">
    <source>
        <dbReference type="PROSITE" id="PS50850"/>
    </source>
</evidence>
<dbReference type="KEGG" id="nay:HYG81_14520"/>
<dbReference type="PANTHER" id="PTHR11360">
    <property type="entry name" value="MONOCARBOXYLATE TRANSPORTER"/>
    <property type="match status" value="1"/>
</dbReference>
<dbReference type="AlphaFoldDB" id="A0A7D6CMU6"/>
<keyword evidence="4" id="KW-1185">Reference proteome</keyword>